<dbReference type="EMBL" id="UINC01000422">
    <property type="protein sequence ID" value="SUZ55020.1"/>
    <property type="molecule type" value="Genomic_DNA"/>
</dbReference>
<dbReference type="AlphaFoldDB" id="A0A381NKF9"/>
<gene>
    <name evidence="1" type="ORF">METZ01_LOCUS7874</name>
</gene>
<evidence type="ECO:0000313" key="1">
    <source>
        <dbReference type="EMBL" id="SUZ55020.1"/>
    </source>
</evidence>
<protein>
    <submittedName>
        <fullName evidence="1">Uncharacterized protein</fullName>
    </submittedName>
</protein>
<sequence>MALDKVRIWERHNAQKELASAIARVKNELAAPTLKTDEIFAPEATSHGDMRSRLLGAFPDGEIEEQVLLAQARDVRIPEEKARELLAALLANGTLCEPRPGWLVKV</sequence>
<accession>A0A381NKF9</accession>
<proteinExistence type="predicted"/>
<organism evidence="1">
    <name type="scientific">marine metagenome</name>
    <dbReference type="NCBI Taxonomy" id="408172"/>
    <lineage>
        <taxon>unclassified sequences</taxon>
        <taxon>metagenomes</taxon>
        <taxon>ecological metagenomes</taxon>
    </lineage>
</organism>
<reference evidence="1" key="1">
    <citation type="submission" date="2018-05" db="EMBL/GenBank/DDBJ databases">
        <authorList>
            <person name="Lanie J.A."/>
            <person name="Ng W.-L."/>
            <person name="Kazmierczak K.M."/>
            <person name="Andrzejewski T.M."/>
            <person name="Davidsen T.M."/>
            <person name="Wayne K.J."/>
            <person name="Tettelin H."/>
            <person name="Glass J.I."/>
            <person name="Rusch D."/>
            <person name="Podicherti R."/>
            <person name="Tsui H.-C.T."/>
            <person name="Winkler M.E."/>
        </authorList>
    </citation>
    <scope>NUCLEOTIDE SEQUENCE</scope>
</reference>
<name>A0A381NKF9_9ZZZZ</name>